<reference evidence="1 2" key="1">
    <citation type="submission" date="2012-02" db="EMBL/GenBank/DDBJ databases">
        <title>Complete genome sequence of Actinoplanes missouriensis 431 (= NBRC 102363).</title>
        <authorList>
            <person name="Ohnishi Y."/>
            <person name="Ishikawa J."/>
            <person name="Sekine M."/>
            <person name="Hosoyama A."/>
            <person name="Harada T."/>
            <person name="Narita H."/>
            <person name="Hata T."/>
            <person name="Konno Y."/>
            <person name="Tutikane K."/>
            <person name="Fujita N."/>
            <person name="Horinouchi S."/>
            <person name="Hayakawa M."/>
        </authorList>
    </citation>
    <scope>NUCLEOTIDE SEQUENCE [LARGE SCALE GENOMIC DNA]</scope>
    <source>
        <strain evidence="2">ATCC 14538 / DSM 43046 / CBS 188.64 / JCM 3121 / NBRC 102363 / NCIMB 12654 / NRRL B-3342 / UNCC 431</strain>
    </source>
</reference>
<gene>
    <name evidence="1" type="ordered locus">AMIS_19680</name>
</gene>
<proteinExistence type="predicted"/>
<dbReference type="AlphaFoldDB" id="I0H2F1"/>
<sequence length="158" mass="17934">MLYRFYDAHGILLYIGITGDAAARWSNHSRKKPWWPLVRRIEIEPYATRTEVEVTEKAAILAERPMCNVIHNRQRMQPTDPQHFIDACNRCGMVGAGFGSHPAVELDWTADGVDSLHRCPADHQWTCSWGNQVCAYEDCACSWCLIITNRLAVTKGTT</sequence>
<evidence type="ECO:0008006" key="3">
    <source>
        <dbReference type="Google" id="ProtNLM"/>
    </source>
</evidence>
<keyword evidence="2" id="KW-1185">Reference proteome</keyword>
<evidence type="ECO:0000313" key="1">
    <source>
        <dbReference type="EMBL" id="BAL87188.1"/>
    </source>
</evidence>
<dbReference type="STRING" id="512565.AMIS_19680"/>
<dbReference type="HOGENOM" id="CLU_1665682_0_0_11"/>
<name>I0H2F1_ACTM4</name>
<organism evidence="1 2">
    <name type="scientific">Actinoplanes missouriensis (strain ATCC 14538 / DSM 43046 / CBS 188.64 / JCM 3121 / NBRC 102363 / NCIMB 12654 / NRRL B-3342 / UNCC 431)</name>
    <dbReference type="NCBI Taxonomy" id="512565"/>
    <lineage>
        <taxon>Bacteria</taxon>
        <taxon>Bacillati</taxon>
        <taxon>Actinomycetota</taxon>
        <taxon>Actinomycetes</taxon>
        <taxon>Micromonosporales</taxon>
        <taxon>Micromonosporaceae</taxon>
        <taxon>Actinoplanes</taxon>
    </lineage>
</organism>
<dbReference type="SUPFAM" id="SSF82771">
    <property type="entry name" value="GIY-YIG endonuclease"/>
    <property type="match status" value="1"/>
</dbReference>
<accession>I0H2F1</accession>
<dbReference type="EMBL" id="AP012319">
    <property type="protein sequence ID" value="BAL87188.1"/>
    <property type="molecule type" value="Genomic_DNA"/>
</dbReference>
<dbReference type="InterPro" id="IPR035901">
    <property type="entry name" value="GIY-YIG_endonuc_sf"/>
</dbReference>
<dbReference type="KEGG" id="ams:AMIS_19680"/>
<dbReference type="eggNOG" id="ENOG5033EJG">
    <property type="taxonomic scope" value="Bacteria"/>
</dbReference>
<protein>
    <recommendedName>
        <fullName evidence="3">GIY-YIG domain-containing protein</fullName>
    </recommendedName>
</protein>
<dbReference type="Proteomes" id="UP000007882">
    <property type="component" value="Chromosome"/>
</dbReference>
<dbReference type="PATRIC" id="fig|512565.3.peg.1975"/>
<evidence type="ECO:0000313" key="2">
    <source>
        <dbReference type="Proteomes" id="UP000007882"/>
    </source>
</evidence>